<dbReference type="EMBL" id="CP047045">
    <property type="protein sequence ID" value="QGZ95657.1"/>
    <property type="molecule type" value="Genomic_DNA"/>
</dbReference>
<proteinExistence type="predicted"/>
<gene>
    <name evidence="1" type="ORF">DSM104635_02507</name>
</gene>
<protein>
    <submittedName>
        <fullName evidence="1">Uncharacterized protein</fullName>
    </submittedName>
</protein>
<dbReference type="AlphaFoldDB" id="A0A6I6MS90"/>
<sequence>MLNSIAAFFRGLFGRKDDNYKALLIADLGIER</sequence>
<evidence type="ECO:0000313" key="2">
    <source>
        <dbReference type="Proteomes" id="UP000431269"/>
    </source>
</evidence>
<reference evidence="2" key="1">
    <citation type="submission" date="2019-12" db="EMBL/GenBank/DDBJ databases">
        <title>Complete genome of Terracaulis silvestris 0127_4.</title>
        <authorList>
            <person name="Vieira S."/>
            <person name="Riedel T."/>
            <person name="Sproer C."/>
            <person name="Pascual J."/>
            <person name="Boedeker C."/>
            <person name="Overmann J."/>
        </authorList>
    </citation>
    <scope>NUCLEOTIDE SEQUENCE [LARGE SCALE GENOMIC DNA]</scope>
    <source>
        <strain evidence="2">0127_4</strain>
    </source>
</reference>
<accession>A0A6I6MS90</accession>
<dbReference type="KEGG" id="tsv:DSM104635_02507"/>
<keyword evidence="2" id="KW-1185">Reference proteome</keyword>
<name>A0A6I6MS90_9CAUL</name>
<organism evidence="1 2">
    <name type="scientific">Terricaulis silvestris</name>
    <dbReference type="NCBI Taxonomy" id="2686094"/>
    <lineage>
        <taxon>Bacteria</taxon>
        <taxon>Pseudomonadati</taxon>
        <taxon>Pseudomonadota</taxon>
        <taxon>Alphaproteobacteria</taxon>
        <taxon>Caulobacterales</taxon>
        <taxon>Caulobacteraceae</taxon>
        <taxon>Terricaulis</taxon>
    </lineage>
</organism>
<dbReference type="Proteomes" id="UP000431269">
    <property type="component" value="Chromosome"/>
</dbReference>
<evidence type="ECO:0000313" key="1">
    <source>
        <dbReference type="EMBL" id="QGZ95657.1"/>
    </source>
</evidence>